<reference evidence="3" key="1">
    <citation type="journal article" date="2019" name="Int. J. Syst. Evol. Microbiol.">
        <title>The Global Catalogue of Microorganisms (GCM) 10K type strain sequencing project: providing services to taxonomists for standard genome sequencing and annotation.</title>
        <authorList>
            <consortium name="The Broad Institute Genomics Platform"/>
            <consortium name="The Broad Institute Genome Sequencing Center for Infectious Disease"/>
            <person name="Wu L."/>
            <person name="Ma J."/>
        </authorList>
    </citation>
    <scope>NUCLEOTIDE SEQUENCE [LARGE SCALE GENOMIC DNA]</scope>
    <source>
        <strain evidence="3">DT92</strain>
    </source>
</reference>
<keyword evidence="3" id="KW-1185">Reference proteome</keyword>
<comment type="caution">
    <text evidence="2">The sequence shown here is derived from an EMBL/GenBank/DDBJ whole genome shotgun (WGS) entry which is preliminary data.</text>
</comment>
<evidence type="ECO:0000259" key="1">
    <source>
        <dbReference type="Pfam" id="PF04738"/>
    </source>
</evidence>
<dbReference type="Pfam" id="PF04738">
    <property type="entry name" value="Lant_dehydr_N"/>
    <property type="match status" value="1"/>
</dbReference>
<gene>
    <name evidence="2" type="ORF">ACFSJT_08980</name>
</gene>
<protein>
    <submittedName>
        <fullName evidence="2">Lantibiotic dehydratase family protein</fullName>
    </submittedName>
</protein>
<name>A0ABW5AVC2_9FLAO</name>
<organism evidence="2 3">
    <name type="scientific">Aquimarina celericrescens</name>
    <dbReference type="NCBI Taxonomy" id="1964542"/>
    <lineage>
        <taxon>Bacteria</taxon>
        <taxon>Pseudomonadati</taxon>
        <taxon>Bacteroidota</taxon>
        <taxon>Flavobacteriia</taxon>
        <taxon>Flavobacteriales</taxon>
        <taxon>Flavobacteriaceae</taxon>
        <taxon>Aquimarina</taxon>
    </lineage>
</organism>
<dbReference type="EMBL" id="JBHUHY010000006">
    <property type="protein sequence ID" value="MFD2186924.1"/>
    <property type="molecule type" value="Genomic_DNA"/>
</dbReference>
<dbReference type="InterPro" id="IPR006827">
    <property type="entry name" value="Lant_deHydtase_N"/>
</dbReference>
<evidence type="ECO:0000313" key="2">
    <source>
        <dbReference type="EMBL" id="MFD2186924.1"/>
    </source>
</evidence>
<evidence type="ECO:0000313" key="3">
    <source>
        <dbReference type="Proteomes" id="UP001597344"/>
    </source>
</evidence>
<proteinExistence type="predicted"/>
<feature type="domain" description="Lantibiotic dehydratase N-terminal" evidence="1">
    <location>
        <begin position="41"/>
        <end position="695"/>
    </location>
</feature>
<sequence length="744" mass="85702">MAYKNFSKYVLRSPLFSFSFYKKLTQNIVLEEEELKKVCSDKIIKEAIFLASPSLYAEFEKWLRGEIKDKEKSDKMMYSVLKYISRMSSRCTPFGLFAGTSVGKFSDETHIELQHKSKNKRHTRLDMNYLVALSQDIVQNATIRNQLLFYPNTSIYKTGHQLRYVEYTYVNSRRIHHIVGVEYSEYLQKVIEKAHQGALLNDLAKVLVDDEITMDEAQDFIYQLVDSQLLISELEPSVSGPEFLDQILPVLKRLEGTEELISELEKAQDTLEKLDASIGNEAEHYINLSESLKKLEVGFELKYMFQTDMSLSPKANTLEKKWVYQVQRALTLLNKITIPPKETLISSFKSAFYERYEEREVPLSKALDVELGVGFLQNQGLGDVSNIVDDIVLPQKDNGRATKEIRWSAVDAILQKKLISSIEQKQDCITLTDKDFEGFKENWDDLPDTISSMIEIVNLDGEEKIVMSSAGGSSAANLLGRFCHGDDELYKYTQEIIDVEQLENPDKILAEIVHLPESRVGNILMRPAFRKYEIPYLAKSIQDIENQLNLDDLMISTSVYGKVSLRSKKYNKEVLPHLTNAHNYSGNALPIYQFLANMQTQNQRSGIGFNWGPISDEYDFLPRVEYKEVILSTAIWNIKNNDIKSLLDNYKNQDKLIEEAEKFFSLKKIPQFVLLIDGDNELLVNTKNITSVKMLLEAVKKRPLFKIKEFLHTQKSVVNQGKEAYTNQIIFSFYNEKKLKNTRT</sequence>
<dbReference type="Proteomes" id="UP001597344">
    <property type="component" value="Unassembled WGS sequence"/>
</dbReference>
<dbReference type="RefSeq" id="WP_378319919.1">
    <property type="nucleotide sequence ID" value="NZ_JBHUHY010000006.1"/>
</dbReference>
<accession>A0ABW5AVC2</accession>